<evidence type="ECO:0000313" key="5">
    <source>
        <dbReference type="Proteomes" id="UP000658131"/>
    </source>
</evidence>
<gene>
    <name evidence="4" type="ORF">H8717_06935</name>
</gene>
<feature type="domain" description="DnaB/C C-terminal" evidence="3">
    <location>
        <begin position="233"/>
        <end position="298"/>
    </location>
</feature>
<dbReference type="Pfam" id="PF07261">
    <property type="entry name" value="DnaB_2"/>
    <property type="match status" value="2"/>
</dbReference>
<feature type="compositionally biased region" description="Pro residues" evidence="2">
    <location>
        <begin position="88"/>
        <end position="107"/>
    </location>
</feature>
<reference evidence="4 5" key="1">
    <citation type="submission" date="2020-08" db="EMBL/GenBank/DDBJ databases">
        <title>Genome public.</title>
        <authorList>
            <person name="Liu C."/>
            <person name="Sun Q."/>
        </authorList>
    </citation>
    <scope>NUCLEOTIDE SEQUENCE [LARGE SCALE GENOMIC DNA]</scope>
    <source>
        <strain evidence="4 5">BX1</strain>
    </source>
</reference>
<dbReference type="InterPro" id="IPR053162">
    <property type="entry name" value="DnaD"/>
</dbReference>
<feature type="domain" description="DnaB/C C-terminal" evidence="3">
    <location>
        <begin position="141"/>
        <end position="203"/>
    </location>
</feature>
<evidence type="ECO:0000256" key="2">
    <source>
        <dbReference type="SAM" id="MobiDB-lite"/>
    </source>
</evidence>
<dbReference type="PIRSF" id="PIRSF033722">
    <property type="entry name" value="DnaD_CA_C3587_prd"/>
    <property type="match status" value="1"/>
</dbReference>
<organism evidence="4 5">
    <name type="scientific">Yanshouia hominis</name>
    <dbReference type="NCBI Taxonomy" id="2763673"/>
    <lineage>
        <taxon>Bacteria</taxon>
        <taxon>Bacillati</taxon>
        <taxon>Bacillota</taxon>
        <taxon>Clostridia</taxon>
        <taxon>Eubacteriales</taxon>
        <taxon>Oscillospiraceae</taxon>
        <taxon>Yanshouia</taxon>
    </lineage>
</organism>
<sequence length="327" mass="35945">MQFTVNSALWRQVFAVPAEITDRHIRMCSGVALKCLLLLLRDPDVFGDPKAIADRLGQPVSEISDALSYWLETGVLSSSGPDGQAIPSQPPRPASEPPPAVPVPAPPRSAVSAPPAVRPHFPREEAVSIVDSDKTLSGLLQELQSMMGKLFTSADLDALIALYSFYALTPHYIITVVSYCISIGRSSMAYAEKVAASWIGEGIDDEGVDRHLDTLAQRRSNEGRVRSAFGISDRSLTPREREYIATWFDTYQFDLSLIEYAYEITVERTGKLAFGYLNKILASWYQNGIRTIEEAKQESKPSSAAGAKPSGTGSELNRKILEQFMKD</sequence>
<dbReference type="EMBL" id="JACRTB010000009">
    <property type="protein sequence ID" value="MBC8576140.1"/>
    <property type="molecule type" value="Genomic_DNA"/>
</dbReference>
<protein>
    <submittedName>
        <fullName evidence="4">DnaD domain protein</fullName>
    </submittedName>
</protein>
<name>A0ABR7NIC3_9FIRM</name>
<dbReference type="InterPro" id="IPR034829">
    <property type="entry name" value="DnaD-like_sf"/>
</dbReference>
<keyword evidence="5" id="KW-1185">Reference proteome</keyword>
<dbReference type="InterPro" id="IPR006343">
    <property type="entry name" value="DnaB/C_C"/>
</dbReference>
<comment type="similarity">
    <text evidence="1">Belongs to the DnaB/DnaD family.</text>
</comment>
<evidence type="ECO:0000313" key="4">
    <source>
        <dbReference type="EMBL" id="MBC8576140.1"/>
    </source>
</evidence>
<evidence type="ECO:0000256" key="1">
    <source>
        <dbReference type="ARBA" id="ARBA00093462"/>
    </source>
</evidence>
<feature type="compositionally biased region" description="Low complexity" evidence="2">
    <location>
        <begin position="108"/>
        <end position="117"/>
    </location>
</feature>
<accession>A0ABR7NIC3</accession>
<dbReference type="InterPro" id="IPR017019">
    <property type="entry name" value="DNA_replication_prd_bac"/>
</dbReference>
<dbReference type="PANTHER" id="PTHR37293">
    <property type="entry name" value="PHAGE REPLICATION PROTEIN-RELATED"/>
    <property type="match status" value="1"/>
</dbReference>
<proteinExistence type="inferred from homology"/>
<dbReference type="Gene3D" id="1.10.10.630">
    <property type="entry name" value="DnaD domain-like"/>
    <property type="match status" value="2"/>
</dbReference>
<dbReference type="PANTHER" id="PTHR37293:SF5">
    <property type="entry name" value="DNA REPLICATION PROTEIN"/>
    <property type="match status" value="1"/>
</dbReference>
<dbReference type="NCBIfam" id="TIGR01446">
    <property type="entry name" value="DnaD_dom"/>
    <property type="match status" value="1"/>
</dbReference>
<evidence type="ECO:0000259" key="3">
    <source>
        <dbReference type="Pfam" id="PF07261"/>
    </source>
</evidence>
<dbReference type="RefSeq" id="WP_262399691.1">
    <property type="nucleotide sequence ID" value="NZ_JACRTB010000009.1"/>
</dbReference>
<comment type="caution">
    <text evidence="4">The sequence shown here is derived from an EMBL/GenBank/DDBJ whole genome shotgun (WGS) entry which is preliminary data.</text>
</comment>
<dbReference type="SUPFAM" id="SSF158499">
    <property type="entry name" value="DnaD domain-like"/>
    <property type="match status" value="2"/>
</dbReference>
<feature type="region of interest" description="Disordered" evidence="2">
    <location>
        <begin position="78"/>
        <end position="117"/>
    </location>
</feature>
<feature type="compositionally biased region" description="Low complexity" evidence="2">
    <location>
        <begin position="300"/>
        <end position="314"/>
    </location>
</feature>
<feature type="region of interest" description="Disordered" evidence="2">
    <location>
        <begin position="295"/>
        <end position="315"/>
    </location>
</feature>
<dbReference type="Proteomes" id="UP000658131">
    <property type="component" value="Unassembled WGS sequence"/>
</dbReference>